<evidence type="ECO:0000313" key="7">
    <source>
        <dbReference type="EMBL" id="ATP59776.1"/>
    </source>
</evidence>
<proteinExistence type="inferred from homology"/>
<evidence type="ECO:0000256" key="2">
    <source>
        <dbReference type="ARBA" id="ARBA00010961"/>
    </source>
</evidence>
<evidence type="ECO:0000256" key="6">
    <source>
        <dbReference type="SAM" id="MobiDB-lite"/>
    </source>
</evidence>
<dbReference type="InterPro" id="IPR001207">
    <property type="entry name" value="Transposase_mutator"/>
</dbReference>
<name>A0ABM6PRT6_9BACT</name>
<evidence type="ECO:0000256" key="5">
    <source>
        <dbReference type="ARBA" id="ARBA00023172"/>
    </source>
</evidence>
<protein>
    <recommendedName>
        <fullName evidence="9">Transposase</fullName>
    </recommendedName>
</protein>
<evidence type="ECO:0000313" key="8">
    <source>
        <dbReference type="Proteomes" id="UP000224629"/>
    </source>
</evidence>
<feature type="compositionally biased region" description="Basic residues" evidence="6">
    <location>
        <begin position="7"/>
        <end position="22"/>
    </location>
</feature>
<evidence type="ECO:0008006" key="9">
    <source>
        <dbReference type="Google" id="ProtNLM"/>
    </source>
</evidence>
<dbReference type="Pfam" id="PF00872">
    <property type="entry name" value="Transposase_mut"/>
    <property type="match status" value="1"/>
</dbReference>
<keyword evidence="4" id="KW-0238">DNA-binding</keyword>
<keyword evidence="8" id="KW-1185">Reference proteome</keyword>
<feature type="region of interest" description="Disordered" evidence="6">
    <location>
        <begin position="1"/>
        <end position="30"/>
    </location>
</feature>
<comment type="similarity">
    <text evidence="2">Belongs to the transposase mutator family.</text>
</comment>
<organism evidence="7 8">
    <name type="scientific">Mesomycoplasma dispar</name>
    <dbReference type="NCBI Taxonomy" id="86660"/>
    <lineage>
        <taxon>Bacteria</taxon>
        <taxon>Bacillati</taxon>
        <taxon>Mycoplasmatota</taxon>
        <taxon>Mycoplasmoidales</taxon>
        <taxon>Metamycoplasmataceae</taxon>
        <taxon>Mesomycoplasma</taxon>
    </lineage>
</organism>
<gene>
    <name evidence="7" type="ORF">CSW10_02435</name>
</gene>
<keyword evidence="5" id="KW-0233">DNA recombination</keyword>
<sequence>MNPTFRLWKRNRNKNGVHRPNKRNGFSSKTVNYNSGNMHLKIPRDRNGSFENKFIGKYETNLGDIEEQVFLLLHQRWHMKILLIQ</sequence>
<dbReference type="EMBL" id="CP024161">
    <property type="protein sequence ID" value="ATP59776.1"/>
    <property type="molecule type" value="Genomic_DNA"/>
</dbReference>
<reference evidence="7" key="1">
    <citation type="submission" date="2017-10" db="EMBL/GenBank/DDBJ databases">
        <title>Genome-wide analysis of the first isolated strain mycoplasma dispar GS01.</title>
        <authorList>
            <person name="Hao H."/>
            <person name="Chen S."/>
            <person name="Zhao P."/>
            <person name="Chu Y."/>
            <person name="Liu Y."/>
        </authorList>
    </citation>
    <scope>NUCLEOTIDE SEQUENCE [LARGE SCALE GENOMIC DNA]</scope>
    <source>
        <strain evidence="7">GS01</strain>
    </source>
</reference>
<comment type="function">
    <text evidence="1">Required for the transposition of the insertion element.</text>
</comment>
<evidence type="ECO:0000256" key="3">
    <source>
        <dbReference type="ARBA" id="ARBA00022578"/>
    </source>
</evidence>
<evidence type="ECO:0000256" key="1">
    <source>
        <dbReference type="ARBA" id="ARBA00002190"/>
    </source>
</evidence>
<accession>A0ABM6PRT6</accession>
<keyword evidence="3" id="KW-0815">Transposition</keyword>
<evidence type="ECO:0000256" key="4">
    <source>
        <dbReference type="ARBA" id="ARBA00023125"/>
    </source>
</evidence>
<dbReference type="Proteomes" id="UP000224629">
    <property type="component" value="Chromosome"/>
</dbReference>